<dbReference type="OrthoDB" id="544277at2759"/>
<dbReference type="InterPro" id="IPR016181">
    <property type="entry name" value="Acyl_CoA_acyltransferase"/>
</dbReference>
<dbReference type="Proteomes" id="UP000230002">
    <property type="component" value="Unassembled WGS sequence"/>
</dbReference>
<comment type="caution">
    <text evidence="1">The sequence shown here is derived from an EMBL/GenBank/DDBJ whole genome shotgun (WGS) entry which is preliminary data.</text>
</comment>
<proteinExistence type="predicted"/>
<evidence type="ECO:0000313" key="1">
    <source>
        <dbReference type="EMBL" id="PIL32200.1"/>
    </source>
</evidence>
<dbReference type="Gene3D" id="3.40.630.30">
    <property type="match status" value="1"/>
</dbReference>
<protein>
    <submittedName>
        <fullName evidence="1">Uncharacterized protein</fullName>
    </submittedName>
</protein>
<organism evidence="1 2">
    <name type="scientific">Ganoderma sinense ZZ0214-1</name>
    <dbReference type="NCBI Taxonomy" id="1077348"/>
    <lineage>
        <taxon>Eukaryota</taxon>
        <taxon>Fungi</taxon>
        <taxon>Dikarya</taxon>
        <taxon>Basidiomycota</taxon>
        <taxon>Agaricomycotina</taxon>
        <taxon>Agaricomycetes</taxon>
        <taxon>Polyporales</taxon>
        <taxon>Polyporaceae</taxon>
        <taxon>Ganoderma</taxon>
    </lineage>
</organism>
<dbReference type="EMBL" id="AYKW01000011">
    <property type="protein sequence ID" value="PIL32200.1"/>
    <property type="molecule type" value="Genomic_DNA"/>
</dbReference>
<reference evidence="1 2" key="1">
    <citation type="journal article" date="2015" name="Sci. Rep.">
        <title>Chromosome-level genome map provides insights into diverse defense mechanisms in the medicinal fungus Ganoderma sinense.</title>
        <authorList>
            <person name="Zhu Y."/>
            <person name="Xu J."/>
            <person name="Sun C."/>
            <person name="Zhou S."/>
            <person name="Xu H."/>
            <person name="Nelson D.R."/>
            <person name="Qian J."/>
            <person name="Song J."/>
            <person name="Luo H."/>
            <person name="Xiang L."/>
            <person name="Li Y."/>
            <person name="Xu Z."/>
            <person name="Ji A."/>
            <person name="Wang L."/>
            <person name="Lu S."/>
            <person name="Hayward A."/>
            <person name="Sun W."/>
            <person name="Li X."/>
            <person name="Schwartz D.C."/>
            <person name="Wang Y."/>
            <person name="Chen S."/>
        </authorList>
    </citation>
    <scope>NUCLEOTIDE SEQUENCE [LARGE SCALE GENOMIC DNA]</scope>
    <source>
        <strain evidence="1 2">ZZ0214-1</strain>
    </source>
</reference>
<name>A0A2G8SEK8_9APHY</name>
<dbReference type="SUPFAM" id="SSF55729">
    <property type="entry name" value="Acyl-CoA N-acyltransferases (Nat)"/>
    <property type="match status" value="1"/>
</dbReference>
<dbReference type="CDD" id="cd04301">
    <property type="entry name" value="NAT_SF"/>
    <property type="match status" value="1"/>
</dbReference>
<evidence type="ECO:0000313" key="2">
    <source>
        <dbReference type="Proteomes" id="UP000230002"/>
    </source>
</evidence>
<dbReference type="PANTHER" id="PTHR42791:SF1">
    <property type="entry name" value="N-ACETYLTRANSFERASE DOMAIN-CONTAINING PROTEIN"/>
    <property type="match status" value="1"/>
</dbReference>
<dbReference type="InterPro" id="IPR052523">
    <property type="entry name" value="Trichothecene_AcTrans"/>
</dbReference>
<dbReference type="PANTHER" id="PTHR42791">
    <property type="entry name" value="GNAT FAMILY ACETYLTRANSFERASE"/>
    <property type="match status" value="1"/>
</dbReference>
<sequence length="259" mass="28971">MSSDSGRHPDARVRAALPNELEDVARVLTRAFVNDPAMNWFGGVKELVKDLDNPGTRSEQKTVRNQLWFQRAAVKTTFLINGFVDVVVIPGSSECQDGKEEIVAVAIWFPPGESLDLPPMTFVRAGLLKVICGWGLTSSKRMLVDFTPAVERSLAKSFKARGLDRQDSWYLFEIVVDPVHQGKGYTTMLMDAGFQRTTPNPVHLEATKARTRDIYAHYGFEVDEEHYFGVGTVDKNGLKTRGDAATGYPEWILMTKWST</sequence>
<keyword evidence="2" id="KW-1185">Reference proteome</keyword>
<dbReference type="AlphaFoldDB" id="A0A2G8SEK8"/>
<dbReference type="STRING" id="1077348.A0A2G8SEK8"/>
<accession>A0A2G8SEK8</accession>
<gene>
    <name evidence="1" type="ORF">GSI_05445</name>
</gene>